<evidence type="ECO:0000256" key="7">
    <source>
        <dbReference type="SAM" id="SignalP"/>
    </source>
</evidence>
<evidence type="ECO:0000256" key="4">
    <source>
        <dbReference type="ARBA" id="ARBA00022763"/>
    </source>
</evidence>
<feature type="domain" description="ATP-dependent DNA ligase family profile" evidence="8">
    <location>
        <begin position="136"/>
        <end position="237"/>
    </location>
</feature>
<evidence type="ECO:0000256" key="1">
    <source>
        <dbReference type="ARBA" id="ARBA00001968"/>
    </source>
</evidence>
<feature type="chain" id="PRO_5040840154" evidence="7">
    <location>
        <begin position="24"/>
        <end position="287"/>
    </location>
</feature>
<evidence type="ECO:0000256" key="6">
    <source>
        <dbReference type="ARBA" id="ARBA00034003"/>
    </source>
</evidence>
<sequence length="287" mass="32125">MPKSARFPITTLALLVCSSAPFAEPVQFVKGKPAVVNAINYHQELDISSYYVSEKLDGVRAIWTGSKLVTRSGRVLNAPDWFTSELPDISVEGELWAGRGQFSQVQRTVLDTVPDDEQWLDIHYMLFDAPGHMGKFEQRYQFLTAFCESISGTHLRCVEQMSFDTHEDLQHYLGSLTSAGSEGLMLKQKGELYHPGRNASLVKVKNVQDAEAIVVGYKPSKGKYEGKMGAILVELSDGARFYIGSGFTDAERSDPPKLGDMVTFEHNGWTENGIPRFARYHRIRLPE</sequence>
<dbReference type="Proteomes" id="UP001155587">
    <property type="component" value="Unassembled WGS sequence"/>
</dbReference>
<dbReference type="SUPFAM" id="SSF50249">
    <property type="entry name" value="Nucleic acid-binding proteins"/>
    <property type="match status" value="1"/>
</dbReference>
<dbReference type="AlphaFoldDB" id="A0A9X3CJV3"/>
<dbReference type="GO" id="GO:0003910">
    <property type="term" value="F:DNA ligase (ATP) activity"/>
    <property type="evidence" value="ECO:0007669"/>
    <property type="project" value="UniProtKB-EC"/>
</dbReference>
<dbReference type="InterPro" id="IPR012340">
    <property type="entry name" value="NA-bd_OB-fold"/>
</dbReference>
<dbReference type="InterPro" id="IPR050326">
    <property type="entry name" value="NAD_dep_DNA_ligaseB"/>
</dbReference>
<evidence type="ECO:0000259" key="8">
    <source>
        <dbReference type="PROSITE" id="PS50160"/>
    </source>
</evidence>
<accession>A0A9X3CJV3</accession>
<evidence type="ECO:0000313" key="9">
    <source>
        <dbReference type="EMBL" id="MCW8344560.1"/>
    </source>
</evidence>
<dbReference type="RefSeq" id="WP_265672979.1">
    <property type="nucleotide sequence ID" value="NZ_JAKRRY010000001.1"/>
</dbReference>
<protein>
    <submittedName>
        <fullName evidence="9">DNA ligase</fullName>
        <ecNumber evidence="9">6.5.1.1</ecNumber>
    </submittedName>
</protein>
<dbReference type="Gene3D" id="3.30.1490.70">
    <property type="match status" value="1"/>
</dbReference>
<dbReference type="GO" id="GO:0006281">
    <property type="term" value="P:DNA repair"/>
    <property type="evidence" value="ECO:0007669"/>
    <property type="project" value="UniProtKB-KW"/>
</dbReference>
<comment type="catalytic activity">
    <reaction evidence="6">
        <text>ATP + (deoxyribonucleotide)n-3'-hydroxyl + 5'-phospho-(deoxyribonucleotide)m = (deoxyribonucleotide)n+m + AMP + diphosphate.</text>
        <dbReference type="EC" id="6.5.1.1"/>
    </reaction>
</comment>
<dbReference type="Gene3D" id="2.40.50.140">
    <property type="entry name" value="Nucleic acid-binding proteins"/>
    <property type="match status" value="1"/>
</dbReference>
<keyword evidence="3" id="KW-0235">DNA replication</keyword>
<dbReference type="InterPro" id="IPR029319">
    <property type="entry name" value="DNA_ligase_OB"/>
</dbReference>
<evidence type="ECO:0000313" key="10">
    <source>
        <dbReference type="Proteomes" id="UP001155587"/>
    </source>
</evidence>
<dbReference type="Gene3D" id="3.30.470.30">
    <property type="entry name" value="DNA ligase/mRNA capping enzyme"/>
    <property type="match status" value="1"/>
</dbReference>
<dbReference type="InterPro" id="IPR012310">
    <property type="entry name" value="DNA_ligase_ATP-dep_cent"/>
</dbReference>
<dbReference type="CDD" id="cd08041">
    <property type="entry name" value="OBF_kDNA_ligase_like"/>
    <property type="match status" value="1"/>
</dbReference>
<dbReference type="EMBL" id="JAKRRY010000001">
    <property type="protein sequence ID" value="MCW8344560.1"/>
    <property type="molecule type" value="Genomic_DNA"/>
</dbReference>
<evidence type="ECO:0000256" key="2">
    <source>
        <dbReference type="ARBA" id="ARBA00022598"/>
    </source>
</evidence>
<dbReference type="SUPFAM" id="SSF56091">
    <property type="entry name" value="DNA ligase/mRNA capping enzyme, catalytic domain"/>
    <property type="match status" value="1"/>
</dbReference>
<evidence type="ECO:0000256" key="5">
    <source>
        <dbReference type="ARBA" id="ARBA00023204"/>
    </source>
</evidence>
<organism evidence="9 10">
    <name type="scientific">Vibrio qingdaonensis</name>
    <dbReference type="NCBI Taxonomy" id="2829491"/>
    <lineage>
        <taxon>Bacteria</taxon>
        <taxon>Pseudomonadati</taxon>
        <taxon>Pseudomonadota</taxon>
        <taxon>Gammaproteobacteria</taxon>
        <taxon>Vibrionales</taxon>
        <taxon>Vibrionaceae</taxon>
        <taxon>Vibrio</taxon>
    </lineage>
</organism>
<dbReference type="GO" id="GO:0005524">
    <property type="term" value="F:ATP binding"/>
    <property type="evidence" value="ECO:0007669"/>
    <property type="project" value="InterPro"/>
</dbReference>
<keyword evidence="5" id="KW-0234">DNA repair</keyword>
<name>A0A9X3CJV3_9VIBR</name>
<comment type="cofactor">
    <cofactor evidence="1">
        <name>a divalent metal cation</name>
        <dbReference type="ChEBI" id="CHEBI:60240"/>
    </cofactor>
</comment>
<evidence type="ECO:0000256" key="3">
    <source>
        <dbReference type="ARBA" id="ARBA00022705"/>
    </source>
</evidence>
<keyword evidence="10" id="KW-1185">Reference proteome</keyword>
<reference evidence="9" key="1">
    <citation type="submission" date="2022-02" db="EMBL/GenBank/DDBJ databases">
        <title>Vibrio sp. nov, a new bacterium isolated from seawater.</title>
        <authorList>
            <person name="Yuan Y."/>
        </authorList>
    </citation>
    <scope>NUCLEOTIDE SEQUENCE</scope>
    <source>
        <strain evidence="9">ZSDZ65</strain>
    </source>
</reference>
<keyword evidence="4" id="KW-0227">DNA damage</keyword>
<dbReference type="Pfam" id="PF14743">
    <property type="entry name" value="DNA_ligase_OB_2"/>
    <property type="match status" value="1"/>
</dbReference>
<dbReference type="NCBIfam" id="NF006592">
    <property type="entry name" value="PRK09125.1"/>
    <property type="match status" value="1"/>
</dbReference>
<dbReference type="CDD" id="cd07896">
    <property type="entry name" value="Adenylation_kDNA_ligase_like"/>
    <property type="match status" value="1"/>
</dbReference>
<gene>
    <name evidence="9" type="ORF">MD535_00770</name>
</gene>
<proteinExistence type="predicted"/>
<feature type="signal peptide" evidence="7">
    <location>
        <begin position="1"/>
        <end position="23"/>
    </location>
</feature>
<keyword evidence="7" id="KW-0732">Signal</keyword>
<dbReference type="PROSITE" id="PS50160">
    <property type="entry name" value="DNA_LIGASE_A3"/>
    <property type="match status" value="1"/>
</dbReference>
<keyword evidence="2 9" id="KW-0436">Ligase</keyword>
<dbReference type="PANTHER" id="PTHR47810">
    <property type="entry name" value="DNA LIGASE"/>
    <property type="match status" value="1"/>
</dbReference>
<dbReference type="GO" id="GO:0006260">
    <property type="term" value="P:DNA replication"/>
    <property type="evidence" value="ECO:0007669"/>
    <property type="project" value="UniProtKB-KW"/>
</dbReference>
<comment type="caution">
    <text evidence="9">The sequence shown here is derived from an EMBL/GenBank/DDBJ whole genome shotgun (WGS) entry which is preliminary data.</text>
</comment>
<dbReference type="EC" id="6.5.1.1" evidence="9"/>
<dbReference type="PANTHER" id="PTHR47810:SF1">
    <property type="entry name" value="DNA LIGASE B"/>
    <property type="match status" value="1"/>
</dbReference>
<dbReference type="Pfam" id="PF01068">
    <property type="entry name" value="DNA_ligase_A_M"/>
    <property type="match status" value="1"/>
</dbReference>
<dbReference type="GO" id="GO:0006310">
    <property type="term" value="P:DNA recombination"/>
    <property type="evidence" value="ECO:0007669"/>
    <property type="project" value="InterPro"/>
</dbReference>